<gene>
    <name evidence="7" type="ORF">WJU16_21375</name>
</gene>
<feature type="signal peptide" evidence="5">
    <location>
        <begin position="1"/>
        <end position="18"/>
    </location>
</feature>
<reference evidence="8" key="1">
    <citation type="submission" date="2024-03" db="EMBL/GenBank/DDBJ databases">
        <title>Chitinophaga horti sp. nov., isolated from garden soil.</title>
        <authorList>
            <person name="Lee D.S."/>
            <person name="Han D.M."/>
            <person name="Baek J.H."/>
            <person name="Choi D.G."/>
            <person name="Jeon J.H."/>
            <person name="Jeon C.O."/>
        </authorList>
    </citation>
    <scope>NUCLEOTIDE SEQUENCE [LARGE SCALE GENOMIC DNA]</scope>
    <source>
        <strain evidence="8">GPA1</strain>
    </source>
</reference>
<evidence type="ECO:0000313" key="8">
    <source>
        <dbReference type="Proteomes" id="UP001485459"/>
    </source>
</evidence>
<keyword evidence="8" id="KW-1185">Reference proteome</keyword>
<dbReference type="InterPro" id="IPR017937">
    <property type="entry name" value="Thioredoxin_CS"/>
</dbReference>
<dbReference type="InterPro" id="IPR050553">
    <property type="entry name" value="Thioredoxin_ResA/DsbE_sf"/>
</dbReference>
<name>A0ABZ2YLZ9_9BACT</name>
<keyword evidence="3" id="KW-1015">Disulfide bond</keyword>
<dbReference type="PANTHER" id="PTHR42852:SF6">
    <property type="entry name" value="THIOL:DISULFIDE INTERCHANGE PROTEIN DSBE"/>
    <property type="match status" value="1"/>
</dbReference>
<dbReference type="Gene3D" id="3.40.30.10">
    <property type="entry name" value="Glutaredoxin"/>
    <property type="match status" value="1"/>
</dbReference>
<accession>A0ABZ2YLZ9</accession>
<dbReference type="PROSITE" id="PS00194">
    <property type="entry name" value="THIOREDOXIN_1"/>
    <property type="match status" value="1"/>
</dbReference>
<dbReference type="RefSeq" id="WP_341835435.1">
    <property type="nucleotide sequence ID" value="NZ_CP149822.1"/>
</dbReference>
<dbReference type="EMBL" id="CP149822">
    <property type="protein sequence ID" value="WZN40518.1"/>
    <property type="molecule type" value="Genomic_DNA"/>
</dbReference>
<keyword evidence="5" id="KW-0732">Signal</keyword>
<dbReference type="Proteomes" id="UP001485459">
    <property type="component" value="Chromosome"/>
</dbReference>
<evidence type="ECO:0000256" key="2">
    <source>
        <dbReference type="ARBA" id="ARBA00022748"/>
    </source>
</evidence>
<dbReference type="SUPFAM" id="SSF52833">
    <property type="entry name" value="Thioredoxin-like"/>
    <property type="match status" value="1"/>
</dbReference>
<dbReference type="PROSITE" id="PS51352">
    <property type="entry name" value="THIOREDOXIN_2"/>
    <property type="match status" value="1"/>
</dbReference>
<dbReference type="InterPro" id="IPR036249">
    <property type="entry name" value="Thioredoxin-like_sf"/>
</dbReference>
<evidence type="ECO:0000256" key="1">
    <source>
        <dbReference type="ARBA" id="ARBA00004196"/>
    </source>
</evidence>
<keyword evidence="4" id="KW-0676">Redox-active center</keyword>
<keyword evidence="2" id="KW-0201">Cytochrome c-type biogenesis</keyword>
<dbReference type="InterPro" id="IPR000866">
    <property type="entry name" value="AhpC/TSA"/>
</dbReference>
<dbReference type="PANTHER" id="PTHR42852">
    <property type="entry name" value="THIOL:DISULFIDE INTERCHANGE PROTEIN DSBE"/>
    <property type="match status" value="1"/>
</dbReference>
<feature type="domain" description="Thioredoxin" evidence="6">
    <location>
        <begin position="308"/>
        <end position="449"/>
    </location>
</feature>
<comment type="subcellular location">
    <subcellularLocation>
        <location evidence="1">Cell envelope</location>
    </subcellularLocation>
</comment>
<evidence type="ECO:0000256" key="4">
    <source>
        <dbReference type="ARBA" id="ARBA00023284"/>
    </source>
</evidence>
<evidence type="ECO:0000256" key="5">
    <source>
        <dbReference type="SAM" id="SignalP"/>
    </source>
</evidence>
<dbReference type="CDD" id="cd02966">
    <property type="entry name" value="TlpA_like_family"/>
    <property type="match status" value="1"/>
</dbReference>
<protein>
    <submittedName>
        <fullName evidence="7">TlpA disulfide reductase family protein</fullName>
    </submittedName>
</protein>
<organism evidence="7 8">
    <name type="scientific">Chitinophaga pollutisoli</name>
    <dbReference type="NCBI Taxonomy" id="3133966"/>
    <lineage>
        <taxon>Bacteria</taxon>
        <taxon>Pseudomonadati</taxon>
        <taxon>Bacteroidota</taxon>
        <taxon>Chitinophagia</taxon>
        <taxon>Chitinophagales</taxon>
        <taxon>Chitinophagaceae</taxon>
        <taxon>Chitinophaga</taxon>
    </lineage>
</organism>
<feature type="chain" id="PRO_5045467735" evidence="5">
    <location>
        <begin position="19"/>
        <end position="451"/>
    </location>
</feature>
<evidence type="ECO:0000313" key="7">
    <source>
        <dbReference type="EMBL" id="WZN40518.1"/>
    </source>
</evidence>
<dbReference type="InterPro" id="IPR013766">
    <property type="entry name" value="Thioredoxin_domain"/>
</dbReference>
<dbReference type="Pfam" id="PF00578">
    <property type="entry name" value="AhpC-TSA"/>
    <property type="match status" value="1"/>
</dbReference>
<sequence length="451" mass="50123">MKKLFLTAAIFCAMQGFAAVMPTTYIHGTTDAKGAKTMYLFRAADGNMEQFATVKANEAGSFAFAVAQPAEGFYYVSDNGNVNMLSHRIYMKGASTIEMDIKGGKAAVSGGSKENQLLSRWQAVYDDIAVPSWSGMQYRGTYEDFFPIFESFLPKYEAFRKNMKSGNKAFDELMQYLVVNDVDAAAINFLFMPRTKHPKEADYPAYYRQIVQPGKYAGTRALQLGDGVRRLGAYVMFSQMGKGGKATTEDMLGAIPNDTLKGMYLASSFGRYRSQDALADAMKPYKHLLVTDSLKARYQRAEAALATFAKGEKSFNFSYTDINGKTVSLASLKGKVVLVDMWATWCGPCKEQIPHLKKLEEEVKGTDIAIVSISVDKDADKQKWEDFVKERELGGIQLFAGSNRDMMDYYKISGIPRFLVFDKAGRIATVDAPRPSMPELKPLLMQLAGEK</sequence>
<evidence type="ECO:0000256" key="3">
    <source>
        <dbReference type="ARBA" id="ARBA00023157"/>
    </source>
</evidence>
<evidence type="ECO:0000259" key="6">
    <source>
        <dbReference type="PROSITE" id="PS51352"/>
    </source>
</evidence>
<proteinExistence type="predicted"/>